<dbReference type="InterPro" id="IPR007627">
    <property type="entry name" value="RNA_pol_sigma70_r2"/>
</dbReference>
<dbReference type="InterPro" id="IPR013325">
    <property type="entry name" value="RNA_pol_sigma_r2"/>
</dbReference>
<feature type="domain" description="RNA polymerase sigma factor 70 region 4 type 2" evidence="6">
    <location>
        <begin position="107"/>
        <end position="157"/>
    </location>
</feature>
<dbReference type="InterPro" id="IPR036388">
    <property type="entry name" value="WH-like_DNA-bd_sf"/>
</dbReference>
<protein>
    <recommendedName>
        <fullName evidence="9">RNA polymerase sigma factor</fullName>
    </recommendedName>
</protein>
<dbReference type="SUPFAM" id="SSF88659">
    <property type="entry name" value="Sigma3 and sigma4 domains of RNA polymerase sigma factors"/>
    <property type="match status" value="1"/>
</dbReference>
<keyword evidence="2" id="KW-0805">Transcription regulation</keyword>
<sequence length="167" mass="19993">MQDKQQQFLDAYDNYSNAIFRYCYYRVFDKEKAKDCVQEAYCRTLKYMAENGEIENIRAFLYKIARNIIIDESRKRKISSLDHIMEKGFSPYIDTRQKTQDYFTGKELLVIVKSLDEKYKDVILMKYIEDLSIKEIAFALNETENNVYVRISRGLEKVKEILKNQNE</sequence>
<comment type="similarity">
    <text evidence="1">Belongs to the sigma-70 factor family. ECF subfamily.</text>
</comment>
<proteinExistence type="inferred from homology"/>
<gene>
    <name evidence="7" type="ORF">A2908_00125</name>
</gene>
<keyword evidence="4" id="KW-0804">Transcription</keyword>
<dbReference type="Gene3D" id="1.10.10.10">
    <property type="entry name" value="Winged helix-like DNA-binding domain superfamily/Winged helix DNA-binding domain"/>
    <property type="match status" value="1"/>
</dbReference>
<dbReference type="AlphaFoldDB" id="A0A1G2IEM6"/>
<dbReference type="InterPro" id="IPR014284">
    <property type="entry name" value="RNA_pol_sigma-70_dom"/>
</dbReference>
<dbReference type="Proteomes" id="UP000176774">
    <property type="component" value="Unassembled WGS sequence"/>
</dbReference>
<evidence type="ECO:0000259" key="5">
    <source>
        <dbReference type="Pfam" id="PF04542"/>
    </source>
</evidence>
<dbReference type="InterPro" id="IPR013249">
    <property type="entry name" value="RNA_pol_sigma70_r4_t2"/>
</dbReference>
<feature type="domain" description="RNA polymerase sigma-70 region 2" evidence="5">
    <location>
        <begin position="12"/>
        <end position="77"/>
    </location>
</feature>
<dbReference type="GO" id="GO:0006352">
    <property type="term" value="P:DNA-templated transcription initiation"/>
    <property type="evidence" value="ECO:0007669"/>
    <property type="project" value="InterPro"/>
</dbReference>
<dbReference type="NCBIfam" id="TIGR02937">
    <property type="entry name" value="sigma70-ECF"/>
    <property type="match status" value="1"/>
</dbReference>
<dbReference type="InterPro" id="IPR039425">
    <property type="entry name" value="RNA_pol_sigma-70-like"/>
</dbReference>
<evidence type="ECO:0000313" key="7">
    <source>
        <dbReference type="EMBL" id="OGZ72971.1"/>
    </source>
</evidence>
<dbReference type="GO" id="GO:0016987">
    <property type="term" value="F:sigma factor activity"/>
    <property type="evidence" value="ECO:0007669"/>
    <property type="project" value="UniProtKB-KW"/>
</dbReference>
<keyword evidence="3" id="KW-0731">Sigma factor</keyword>
<name>A0A1G2IEM6_9BACT</name>
<organism evidence="7 8">
    <name type="scientific">Candidatus Staskawiczbacteria bacterium RIFCSPLOWO2_01_FULL_38_12b</name>
    <dbReference type="NCBI Taxonomy" id="1802214"/>
    <lineage>
        <taxon>Bacteria</taxon>
        <taxon>Candidatus Staskawicziibacteriota</taxon>
    </lineage>
</organism>
<dbReference type="CDD" id="cd06171">
    <property type="entry name" value="Sigma70_r4"/>
    <property type="match status" value="1"/>
</dbReference>
<evidence type="ECO:0000256" key="4">
    <source>
        <dbReference type="ARBA" id="ARBA00023163"/>
    </source>
</evidence>
<evidence type="ECO:0000256" key="2">
    <source>
        <dbReference type="ARBA" id="ARBA00023015"/>
    </source>
</evidence>
<dbReference type="Gene3D" id="1.10.1740.10">
    <property type="match status" value="1"/>
</dbReference>
<dbReference type="InterPro" id="IPR013324">
    <property type="entry name" value="RNA_pol_sigma_r3/r4-like"/>
</dbReference>
<dbReference type="Pfam" id="PF08281">
    <property type="entry name" value="Sigma70_r4_2"/>
    <property type="match status" value="1"/>
</dbReference>
<dbReference type="STRING" id="1802214.A2908_00125"/>
<comment type="caution">
    <text evidence="7">The sequence shown here is derived from an EMBL/GenBank/DDBJ whole genome shotgun (WGS) entry which is preliminary data.</text>
</comment>
<dbReference type="SUPFAM" id="SSF88946">
    <property type="entry name" value="Sigma2 domain of RNA polymerase sigma factors"/>
    <property type="match status" value="1"/>
</dbReference>
<evidence type="ECO:0000256" key="1">
    <source>
        <dbReference type="ARBA" id="ARBA00010641"/>
    </source>
</evidence>
<dbReference type="EMBL" id="MHPA01000018">
    <property type="protein sequence ID" value="OGZ72971.1"/>
    <property type="molecule type" value="Genomic_DNA"/>
</dbReference>
<dbReference type="GO" id="GO:0003677">
    <property type="term" value="F:DNA binding"/>
    <property type="evidence" value="ECO:0007669"/>
    <property type="project" value="InterPro"/>
</dbReference>
<dbReference type="Pfam" id="PF04542">
    <property type="entry name" value="Sigma70_r2"/>
    <property type="match status" value="1"/>
</dbReference>
<dbReference type="PANTHER" id="PTHR43133:SF60">
    <property type="entry name" value="RNA POLYMERASE SIGMA FACTOR SIGV"/>
    <property type="match status" value="1"/>
</dbReference>
<reference evidence="7 8" key="1">
    <citation type="journal article" date="2016" name="Nat. Commun.">
        <title>Thousands of microbial genomes shed light on interconnected biogeochemical processes in an aquifer system.</title>
        <authorList>
            <person name="Anantharaman K."/>
            <person name="Brown C.T."/>
            <person name="Hug L.A."/>
            <person name="Sharon I."/>
            <person name="Castelle C.J."/>
            <person name="Probst A.J."/>
            <person name="Thomas B.C."/>
            <person name="Singh A."/>
            <person name="Wilkins M.J."/>
            <person name="Karaoz U."/>
            <person name="Brodie E.L."/>
            <person name="Williams K.H."/>
            <person name="Hubbard S.S."/>
            <person name="Banfield J.F."/>
        </authorList>
    </citation>
    <scope>NUCLEOTIDE SEQUENCE [LARGE SCALE GENOMIC DNA]</scope>
</reference>
<evidence type="ECO:0008006" key="9">
    <source>
        <dbReference type="Google" id="ProtNLM"/>
    </source>
</evidence>
<evidence type="ECO:0000313" key="8">
    <source>
        <dbReference type="Proteomes" id="UP000176774"/>
    </source>
</evidence>
<accession>A0A1G2IEM6</accession>
<evidence type="ECO:0000259" key="6">
    <source>
        <dbReference type="Pfam" id="PF08281"/>
    </source>
</evidence>
<dbReference type="PANTHER" id="PTHR43133">
    <property type="entry name" value="RNA POLYMERASE ECF-TYPE SIGMA FACTO"/>
    <property type="match status" value="1"/>
</dbReference>
<evidence type="ECO:0000256" key="3">
    <source>
        <dbReference type="ARBA" id="ARBA00023082"/>
    </source>
</evidence>